<dbReference type="SUPFAM" id="SSF103473">
    <property type="entry name" value="MFS general substrate transporter"/>
    <property type="match status" value="1"/>
</dbReference>
<evidence type="ECO:0000256" key="10">
    <source>
        <dbReference type="SAM" id="Phobius"/>
    </source>
</evidence>
<dbReference type="InterPro" id="IPR036259">
    <property type="entry name" value="MFS_trans_sf"/>
</dbReference>
<feature type="domain" description="Major facilitator superfamily (MFS) profile" evidence="11">
    <location>
        <begin position="1"/>
        <end position="427"/>
    </location>
</feature>
<evidence type="ECO:0000256" key="8">
    <source>
        <dbReference type="ARBA" id="ARBA00041091"/>
    </source>
</evidence>
<evidence type="ECO:0000256" key="1">
    <source>
        <dbReference type="ARBA" id="ARBA00004141"/>
    </source>
</evidence>
<dbReference type="GO" id="GO:0005789">
    <property type="term" value="C:endoplasmic reticulum membrane"/>
    <property type="evidence" value="ECO:0007669"/>
    <property type="project" value="TreeGrafter"/>
</dbReference>
<gene>
    <name evidence="12" type="primary">slc37a3</name>
</gene>
<name>A0A671VM98_SPAAU</name>
<feature type="transmembrane region" description="Helical" evidence="10">
    <location>
        <begin position="327"/>
        <end position="347"/>
    </location>
</feature>
<evidence type="ECO:0000256" key="4">
    <source>
        <dbReference type="ARBA" id="ARBA00022597"/>
    </source>
</evidence>
<keyword evidence="5 10" id="KW-0812">Transmembrane</keyword>
<evidence type="ECO:0000256" key="2">
    <source>
        <dbReference type="ARBA" id="ARBA00009598"/>
    </source>
</evidence>
<dbReference type="PANTHER" id="PTHR43184">
    <property type="entry name" value="MAJOR FACILITATOR SUPERFAMILY TRANSPORTER 16, ISOFORM B"/>
    <property type="match status" value="1"/>
</dbReference>
<dbReference type="Pfam" id="PF07690">
    <property type="entry name" value="MFS_1"/>
    <property type="match status" value="1"/>
</dbReference>
<accession>A0A671VM98</accession>
<protein>
    <recommendedName>
        <fullName evidence="8">Sugar phosphate exchanger 3</fullName>
    </recommendedName>
    <alternativeName>
        <fullName evidence="9">Solute carrier family 37 member 3</fullName>
    </alternativeName>
</protein>
<dbReference type="PROSITE" id="PS50850">
    <property type="entry name" value="MFS"/>
    <property type="match status" value="1"/>
</dbReference>
<dbReference type="PANTHER" id="PTHR43184:SF12">
    <property type="entry name" value="SUGAR PHOSPHATE EXCHANGER 3"/>
    <property type="match status" value="1"/>
</dbReference>
<evidence type="ECO:0000256" key="6">
    <source>
        <dbReference type="ARBA" id="ARBA00022989"/>
    </source>
</evidence>
<evidence type="ECO:0000256" key="7">
    <source>
        <dbReference type="ARBA" id="ARBA00023136"/>
    </source>
</evidence>
<evidence type="ECO:0000313" key="12">
    <source>
        <dbReference type="Ensembl" id="ENSSAUP00010025741.1"/>
    </source>
</evidence>
<feature type="transmembrane region" description="Helical" evidence="10">
    <location>
        <begin position="48"/>
        <end position="69"/>
    </location>
</feature>
<feature type="transmembrane region" description="Helical" evidence="10">
    <location>
        <begin position="302"/>
        <end position="321"/>
    </location>
</feature>
<dbReference type="InterPro" id="IPR000849">
    <property type="entry name" value="Sugar_P_transporter"/>
</dbReference>
<proteinExistence type="inferred from homology"/>
<reference evidence="12" key="2">
    <citation type="submission" date="2025-08" db="UniProtKB">
        <authorList>
            <consortium name="Ensembl"/>
        </authorList>
    </citation>
    <scope>IDENTIFICATION</scope>
</reference>
<dbReference type="GeneTree" id="ENSGT00940000165554"/>
<feature type="transmembrane region" description="Helical" evidence="10">
    <location>
        <begin position="175"/>
        <end position="197"/>
    </location>
</feature>
<evidence type="ECO:0000256" key="5">
    <source>
        <dbReference type="ARBA" id="ARBA00022692"/>
    </source>
</evidence>
<dbReference type="InterPro" id="IPR011701">
    <property type="entry name" value="MFS"/>
</dbReference>
<keyword evidence="13" id="KW-1185">Reference proteome</keyword>
<comment type="subcellular location">
    <subcellularLocation>
        <location evidence="1">Membrane</location>
        <topology evidence="1">Multi-pass membrane protein</topology>
    </subcellularLocation>
</comment>
<evidence type="ECO:0000256" key="9">
    <source>
        <dbReference type="ARBA" id="ARBA00042039"/>
    </source>
</evidence>
<dbReference type="Ensembl" id="ENSSAUT00010027199.1">
    <property type="protein sequence ID" value="ENSSAUP00010025741.1"/>
    <property type="gene ID" value="ENSSAUG00010011212.1"/>
</dbReference>
<feature type="transmembrane region" description="Helical" evidence="10">
    <location>
        <begin position="81"/>
        <end position="103"/>
    </location>
</feature>
<keyword evidence="4" id="KW-0762">Sugar transport</keyword>
<keyword evidence="7 10" id="KW-0472">Membrane</keyword>
<dbReference type="AlphaFoldDB" id="A0A671VM98"/>
<dbReference type="Proteomes" id="UP000472265">
    <property type="component" value="Chromosome 14"/>
</dbReference>
<evidence type="ECO:0000313" key="13">
    <source>
        <dbReference type="Proteomes" id="UP000472265"/>
    </source>
</evidence>
<keyword evidence="6 10" id="KW-1133">Transmembrane helix</keyword>
<feature type="transmembrane region" description="Helical" evidence="10">
    <location>
        <begin position="396"/>
        <end position="413"/>
    </location>
</feature>
<feature type="transmembrane region" description="Helical" evidence="10">
    <location>
        <begin position="109"/>
        <end position="133"/>
    </location>
</feature>
<organism evidence="12 13">
    <name type="scientific">Sparus aurata</name>
    <name type="common">Gilthead sea bream</name>
    <dbReference type="NCBI Taxonomy" id="8175"/>
    <lineage>
        <taxon>Eukaryota</taxon>
        <taxon>Metazoa</taxon>
        <taxon>Chordata</taxon>
        <taxon>Craniata</taxon>
        <taxon>Vertebrata</taxon>
        <taxon>Euteleostomi</taxon>
        <taxon>Actinopterygii</taxon>
        <taxon>Neopterygii</taxon>
        <taxon>Teleostei</taxon>
        <taxon>Neoteleostei</taxon>
        <taxon>Acanthomorphata</taxon>
        <taxon>Eupercaria</taxon>
        <taxon>Spariformes</taxon>
        <taxon>Sparidae</taxon>
        <taxon>Sparus</taxon>
    </lineage>
</organism>
<keyword evidence="3" id="KW-0813">Transport</keyword>
<evidence type="ECO:0000256" key="3">
    <source>
        <dbReference type="ARBA" id="ARBA00022448"/>
    </source>
</evidence>
<evidence type="ECO:0000259" key="11">
    <source>
        <dbReference type="PROSITE" id="PS50850"/>
    </source>
</evidence>
<sequence>AGWLNLFSTFSNVKVSISAQWTPSVLNESLSPGETWRDNHLFEDEKQATLFLGALDSIFLFSYAVGLYLSGVIGDRVNLRYVLCFGLCGSAAVEFVFGTLTEWLHIYNIYLYCGLWVLNGLLQSAVWPCVVAVMGNWFGKTGRGFVFGLWSACASVGNILGAFLASSVLKYGYEYAFLVTSVVQFAGGVVVFFGLLTSPKEVGKNSKDQSINGQPDEPLAEPPQAIGFCQAFCLPGVLPYSLAYACLKLVNYSFFFWLPFYLSNNYGWKEAEADRLSVWYDVGGIIGGTVQGLISDFMGKRAPVLATSLALAMGALVGYSRSPNDQVINAALLAATGFFIGGPSNMISSAISADLGRQDALRGSQEALATVTGIVDGTGSMGAAGGQYLVSLIESKLGWMCVFYFFIVMVRRLPGITRGLFINTAVKSCPVLQILAH</sequence>
<feature type="transmembrane region" description="Helical" evidence="10">
    <location>
        <begin position="145"/>
        <end position="169"/>
    </location>
</feature>
<reference evidence="12" key="1">
    <citation type="submission" date="2021-04" db="EMBL/GenBank/DDBJ databases">
        <authorList>
            <consortium name="Wellcome Sanger Institute Data Sharing"/>
        </authorList>
    </citation>
    <scope>NUCLEOTIDE SEQUENCE [LARGE SCALE GENOMIC DNA]</scope>
</reference>
<dbReference type="PIRSF" id="PIRSF002808">
    <property type="entry name" value="Hexose_phosphate_transp"/>
    <property type="match status" value="1"/>
</dbReference>
<reference evidence="12" key="3">
    <citation type="submission" date="2025-09" db="UniProtKB">
        <authorList>
            <consortium name="Ensembl"/>
        </authorList>
    </citation>
    <scope>IDENTIFICATION</scope>
</reference>
<dbReference type="Gene3D" id="1.20.1250.20">
    <property type="entry name" value="MFS general substrate transporter like domains"/>
    <property type="match status" value="2"/>
</dbReference>
<dbReference type="GO" id="GO:0022857">
    <property type="term" value="F:transmembrane transporter activity"/>
    <property type="evidence" value="ECO:0007669"/>
    <property type="project" value="InterPro"/>
</dbReference>
<comment type="similarity">
    <text evidence="2">Belongs to the major facilitator superfamily. Organophosphate:Pi antiporter (OPA) (TC 2.A.1.4) family.</text>
</comment>
<dbReference type="CDD" id="cd17342">
    <property type="entry name" value="MFS_SLC37A3"/>
    <property type="match status" value="1"/>
</dbReference>
<dbReference type="InterPro" id="IPR020846">
    <property type="entry name" value="MFS_dom"/>
</dbReference>